<evidence type="ECO:0000313" key="1">
    <source>
        <dbReference type="EMBL" id="KAK2154585.1"/>
    </source>
</evidence>
<evidence type="ECO:0000313" key="2">
    <source>
        <dbReference type="Proteomes" id="UP001208570"/>
    </source>
</evidence>
<dbReference type="EMBL" id="JAODUP010000264">
    <property type="protein sequence ID" value="KAK2154585.1"/>
    <property type="molecule type" value="Genomic_DNA"/>
</dbReference>
<protein>
    <submittedName>
        <fullName evidence="1">Uncharacterized protein</fullName>
    </submittedName>
</protein>
<dbReference type="AlphaFoldDB" id="A0AAD9N2R2"/>
<keyword evidence="2" id="KW-1185">Reference proteome</keyword>
<organism evidence="1 2">
    <name type="scientific">Paralvinella palmiformis</name>
    <dbReference type="NCBI Taxonomy" id="53620"/>
    <lineage>
        <taxon>Eukaryota</taxon>
        <taxon>Metazoa</taxon>
        <taxon>Spiralia</taxon>
        <taxon>Lophotrochozoa</taxon>
        <taxon>Annelida</taxon>
        <taxon>Polychaeta</taxon>
        <taxon>Sedentaria</taxon>
        <taxon>Canalipalpata</taxon>
        <taxon>Terebellida</taxon>
        <taxon>Terebelliformia</taxon>
        <taxon>Alvinellidae</taxon>
        <taxon>Paralvinella</taxon>
    </lineage>
</organism>
<comment type="caution">
    <text evidence="1">The sequence shown here is derived from an EMBL/GenBank/DDBJ whole genome shotgun (WGS) entry which is preliminary data.</text>
</comment>
<proteinExistence type="predicted"/>
<dbReference type="Proteomes" id="UP001208570">
    <property type="component" value="Unassembled WGS sequence"/>
</dbReference>
<sequence>MDEKRSRINCSSVNAIKKIEEAVISSVSSVIDKNIIWDDSEKERVREHFKDIFSTTFHEQIMVDGKAWSAAQEDGDSTQDMEPLDQEKKKYLNEVIYPNLNTQLVETTKLRQHLPYRCAQKHSRKCHFECQYLDKVRVELPVENLMQSEKLNEEDLLSEVLTSASCTRKIIEDLPAAEERASEIITVLMPQVDL</sequence>
<name>A0AAD9N2R2_9ANNE</name>
<reference evidence="1" key="1">
    <citation type="journal article" date="2023" name="Mol. Biol. Evol.">
        <title>Third-Generation Sequencing Reveals the Adaptive Role of the Epigenome in Three Deep-Sea Polychaetes.</title>
        <authorList>
            <person name="Perez M."/>
            <person name="Aroh O."/>
            <person name="Sun Y."/>
            <person name="Lan Y."/>
            <person name="Juniper S.K."/>
            <person name="Young C.R."/>
            <person name="Angers B."/>
            <person name="Qian P.Y."/>
        </authorList>
    </citation>
    <scope>NUCLEOTIDE SEQUENCE</scope>
    <source>
        <strain evidence="1">P08H-3</strain>
    </source>
</reference>
<accession>A0AAD9N2R2</accession>
<gene>
    <name evidence="1" type="ORF">LSH36_264g01043</name>
</gene>